<dbReference type="Proteomes" id="UP000321085">
    <property type="component" value="Unassembled WGS sequence"/>
</dbReference>
<feature type="compositionally biased region" description="Polar residues" evidence="1">
    <location>
        <begin position="73"/>
        <end position="88"/>
    </location>
</feature>
<evidence type="ECO:0000313" key="2">
    <source>
        <dbReference type="EMBL" id="GEO16063.1"/>
    </source>
</evidence>
<feature type="compositionally biased region" description="Basic residues" evidence="1">
    <location>
        <begin position="35"/>
        <end position="48"/>
    </location>
</feature>
<evidence type="ECO:0000256" key="1">
    <source>
        <dbReference type="SAM" id="MobiDB-lite"/>
    </source>
</evidence>
<feature type="compositionally biased region" description="Basic and acidic residues" evidence="1">
    <location>
        <begin position="22"/>
        <end position="31"/>
    </location>
</feature>
<proteinExistence type="predicted"/>
<comment type="caution">
    <text evidence="2">The sequence shown here is derived from an EMBL/GenBank/DDBJ whole genome shotgun (WGS) entry which is preliminary data.</text>
</comment>
<reference evidence="2 3" key="1">
    <citation type="submission" date="2019-07" db="EMBL/GenBank/DDBJ databases">
        <title>Whole genome shotgun sequence of Microvirga aerophila NBRC 106136.</title>
        <authorList>
            <person name="Hosoyama A."/>
            <person name="Uohara A."/>
            <person name="Ohji S."/>
            <person name="Ichikawa N."/>
        </authorList>
    </citation>
    <scope>NUCLEOTIDE SEQUENCE [LARGE SCALE GENOMIC DNA]</scope>
    <source>
        <strain evidence="2 3">NBRC 106136</strain>
    </source>
</reference>
<name>A0A512BVU4_9HYPH</name>
<feature type="region of interest" description="Disordered" evidence="1">
    <location>
        <begin position="19"/>
        <end position="102"/>
    </location>
</feature>
<organism evidence="2 3">
    <name type="scientific">Microvirga aerophila</name>
    <dbReference type="NCBI Taxonomy" id="670291"/>
    <lineage>
        <taxon>Bacteria</taxon>
        <taxon>Pseudomonadati</taxon>
        <taxon>Pseudomonadota</taxon>
        <taxon>Alphaproteobacteria</taxon>
        <taxon>Hyphomicrobiales</taxon>
        <taxon>Methylobacteriaceae</taxon>
        <taxon>Microvirga</taxon>
    </lineage>
</organism>
<sequence length="102" mass="11822">MRRPSNDELKKWYGIAKATIPKADEHADQKPPAHPVRRAERKRFRSKKPDRTQAQAQHVADQPDRQNHKKKQISMSQRGSGLLETSATEEFKPESTLIPRRD</sequence>
<dbReference type="EMBL" id="BJYU01000054">
    <property type="protein sequence ID" value="GEO16063.1"/>
    <property type="molecule type" value="Genomic_DNA"/>
</dbReference>
<feature type="compositionally biased region" description="Basic and acidic residues" evidence="1">
    <location>
        <begin position="89"/>
        <end position="102"/>
    </location>
</feature>
<dbReference type="AlphaFoldDB" id="A0A512BVU4"/>
<accession>A0A512BVU4</accession>
<gene>
    <name evidence="2" type="ORF">MAE02_37590</name>
</gene>
<keyword evidence="3" id="KW-1185">Reference proteome</keyword>
<evidence type="ECO:0000313" key="3">
    <source>
        <dbReference type="Proteomes" id="UP000321085"/>
    </source>
</evidence>
<protein>
    <submittedName>
        <fullName evidence="2">Uncharacterized protein</fullName>
    </submittedName>
</protein>